<sequence>MAKITVDVTMLTGYSTASLGTHQLTIISEADGYINSDPSSPVTFINGYAISFNLTHCTRTPVATAIDRFSDTTFTITADANYKLPEAITVTNNISYTWNNTTGVLVIKKPEKEVSVTIVATQDVFAITKSATNGTWSGASTINAGGLETLTLTPNTNYKLPTSVNVTGAIQSWNASTGKLTLSNPTADVHVSATCPIITYSITETLTNVTKSGTHPTTINAGSTVTLKYTADANYELPNSVTVTGATSTWTKSTGTLTISNPTANVTVRVIGVNITYALTETLTNVSKSGTHPTTIGAGKSVELNYTADTNYNLPDSVSVDNATSSWQKSTGRLLVSNPTGDVTITITAVRITYSITENLTNVTKSGTHPSVIAAGQTLVLNYAATTGYNLPDTVTVTGATSDWKPATGVLTITNATGAVTITIVAVQPKLAAPTNLSVSDDTLSFDSVENAEQYEVFAGSNSIGMYTAVVRHTLTFNNNDGQLSVEVNNQTVTSPYILKNGDKITAHNSGDFTLEINGTVYSDDTTLNLSNTDITIRSTGTALFVGPTVTINYSE</sequence>
<proteinExistence type="predicted"/>
<organism evidence="1">
    <name type="scientific">Myoviridae sp. ctbEa13</name>
    <dbReference type="NCBI Taxonomy" id="2825136"/>
    <lineage>
        <taxon>Viruses</taxon>
        <taxon>Duplodnaviria</taxon>
        <taxon>Heunggongvirae</taxon>
        <taxon>Uroviricota</taxon>
        <taxon>Caudoviricetes</taxon>
    </lineage>
</organism>
<name>A0A8S5VBM2_9CAUD</name>
<reference evidence="1" key="1">
    <citation type="journal article" date="2021" name="Proc. Natl. Acad. Sci. U.S.A.">
        <title>A Catalog of Tens of Thousands of Viruses from Human Metagenomes Reveals Hidden Associations with Chronic Diseases.</title>
        <authorList>
            <person name="Tisza M.J."/>
            <person name="Buck C.B."/>
        </authorList>
    </citation>
    <scope>NUCLEOTIDE SEQUENCE</scope>
    <source>
        <strain evidence="1">CtbEa13</strain>
    </source>
</reference>
<protein>
    <submittedName>
        <fullName evidence="1">Uncharacterized protein</fullName>
    </submittedName>
</protein>
<accession>A0A8S5VBM2</accession>
<dbReference type="EMBL" id="BK016237">
    <property type="protein sequence ID" value="DAG04088.1"/>
    <property type="molecule type" value="Genomic_DNA"/>
</dbReference>
<evidence type="ECO:0000313" key="1">
    <source>
        <dbReference type="EMBL" id="DAG04088.1"/>
    </source>
</evidence>